<evidence type="ECO:0000259" key="7">
    <source>
        <dbReference type="PROSITE" id="PS50111"/>
    </source>
</evidence>
<dbReference type="PROSITE" id="PS50885">
    <property type="entry name" value="HAMP"/>
    <property type="match status" value="2"/>
</dbReference>
<evidence type="ECO:0000256" key="3">
    <source>
        <dbReference type="ARBA" id="ARBA00029447"/>
    </source>
</evidence>
<dbReference type="Pfam" id="PF18947">
    <property type="entry name" value="HAMP_2"/>
    <property type="match status" value="1"/>
</dbReference>
<protein>
    <submittedName>
        <fullName evidence="9">Methyl-accepting chemotaxis protein</fullName>
    </submittedName>
</protein>
<dbReference type="InterPro" id="IPR004089">
    <property type="entry name" value="MCPsignal_dom"/>
</dbReference>
<dbReference type="FunFam" id="1.10.287.950:FF:000001">
    <property type="entry name" value="Methyl-accepting chemotaxis sensory transducer"/>
    <property type="match status" value="1"/>
</dbReference>
<comment type="caution">
    <text evidence="9">The sequence shown here is derived from an EMBL/GenBank/DDBJ whole genome shotgun (WGS) entry which is preliminary data.</text>
</comment>
<dbReference type="RefSeq" id="WP_126701797.1">
    <property type="nucleotide sequence ID" value="NZ_RWKW01000090.1"/>
</dbReference>
<keyword evidence="6" id="KW-0812">Transmembrane</keyword>
<organism evidence="9 10">
    <name type="scientific">Aquibium carbonis</name>
    <dbReference type="NCBI Taxonomy" id="2495581"/>
    <lineage>
        <taxon>Bacteria</taxon>
        <taxon>Pseudomonadati</taxon>
        <taxon>Pseudomonadota</taxon>
        <taxon>Alphaproteobacteria</taxon>
        <taxon>Hyphomicrobiales</taxon>
        <taxon>Phyllobacteriaceae</taxon>
        <taxon>Aquibium</taxon>
    </lineage>
</organism>
<evidence type="ECO:0000256" key="5">
    <source>
        <dbReference type="SAM" id="MobiDB-lite"/>
    </source>
</evidence>
<dbReference type="AlphaFoldDB" id="A0A3R9ZY23"/>
<gene>
    <name evidence="9" type="ORF">EJC49_20520</name>
</gene>
<keyword evidence="10" id="KW-1185">Reference proteome</keyword>
<dbReference type="Pfam" id="PF00672">
    <property type="entry name" value="HAMP"/>
    <property type="match status" value="1"/>
</dbReference>
<dbReference type="InterPro" id="IPR003660">
    <property type="entry name" value="HAMP_dom"/>
</dbReference>
<keyword evidence="4" id="KW-0807">Transducer</keyword>
<dbReference type="PROSITE" id="PS50111">
    <property type="entry name" value="CHEMOTAXIS_TRANSDUC_2"/>
    <property type="match status" value="1"/>
</dbReference>
<evidence type="ECO:0000259" key="8">
    <source>
        <dbReference type="PROSITE" id="PS50885"/>
    </source>
</evidence>
<dbReference type="PANTHER" id="PTHR43531">
    <property type="entry name" value="PROTEIN ICFG"/>
    <property type="match status" value="1"/>
</dbReference>
<accession>A0A3R9ZY23</accession>
<evidence type="ECO:0000256" key="6">
    <source>
        <dbReference type="SAM" id="Phobius"/>
    </source>
</evidence>
<feature type="region of interest" description="Disordered" evidence="5">
    <location>
        <begin position="419"/>
        <end position="438"/>
    </location>
</feature>
<dbReference type="CDD" id="cd06225">
    <property type="entry name" value="HAMP"/>
    <property type="match status" value="1"/>
</dbReference>
<dbReference type="GO" id="GO:0016020">
    <property type="term" value="C:membrane"/>
    <property type="evidence" value="ECO:0007669"/>
    <property type="project" value="UniProtKB-SubCell"/>
</dbReference>
<keyword evidence="6" id="KW-1133">Transmembrane helix</keyword>
<feature type="transmembrane region" description="Helical" evidence="6">
    <location>
        <begin position="6"/>
        <end position="30"/>
    </location>
</feature>
<reference evidence="9 10" key="1">
    <citation type="submission" date="2018-12" db="EMBL/GenBank/DDBJ databases">
        <title>Mesorhizobium carbonis sp. nov., isolated from coal mine water.</title>
        <authorList>
            <person name="Xin W."/>
            <person name="Xu Z."/>
            <person name="Xiang F."/>
            <person name="Zhang J."/>
            <person name="Xi L."/>
            <person name="Liu J."/>
        </authorList>
    </citation>
    <scope>NUCLEOTIDE SEQUENCE [LARGE SCALE GENOMIC DNA]</scope>
    <source>
        <strain evidence="9 10">B2.3</strain>
    </source>
</reference>
<dbReference type="SUPFAM" id="SSF58104">
    <property type="entry name" value="Methyl-accepting chemotaxis protein (MCP) signaling domain"/>
    <property type="match status" value="1"/>
</dbReference>
<dbReference type="InterPro" id="IPR051310">
    <property type="entry name" value="MCP_chemotaxis"/>
</dbReference>
<keyword evidence="2" id="KW-0145">Chemotaxis</keyword>
<dbReference type="Proteomes" id="UP000278398">
    <property type="component" value="Unassembled WGS sequence"/>
</dbReference>
<dbReference type="Gene3D" id="1.10.287.950">
    <property type="entry name" value="Methyl-accepting chemotaxis protein"/>
    <property type="match status" value="1"/>
</dbReference>
<dbReference type="SUPFAM" id="SSF158472">
    <property type="entry name" value="HAMP domain-like"/>
    <property type="match status" value="1"/>
</dbReference>
<dbReference type="Gene3D" id="1.10.8.500">
    <property type="entry name" value="HAMP domain in histidine kinase"/>
    <property type="match status" value="1"/>
</dbReference>
<dbReference type="PANTHER" id="PTHR43531:SF11">
    <property type="entry name" value="METHYL-ACCEPTING CHEMOTAXIS PROTEIN 3"/>
    <property type="match status" value="1"/>
</dbReference>
<dbReference type="GO" id="GO:0007165">
    <property type="term" value="P:signal transduction"/>
    <property type="evidence" value="ECO:0007669"/>
    <property type="project" value="UniProtKB-KW"/>
</dbReference>
<evidence type="ECO:0000313" key="10">
    <source>
        <dbReference type="Proteomes" id="UP000278398"/>
    </source>
</evidence>
<dbReference type="Pfam" id="PF00015">
    <property type="entry name" value="MCPsignal"/>
    <property type="match status" value="1"/>
</dbReference>
<feature type="domain" description="Methyl-accepting transducer" evidence="7">
    <location>
        <begin position="373"/>
        <end position="602"/>
    </location>
</feature>
<sequence length="654" mass="70172">MKISGKIYSIVALMGFVAVIIGGIAGYTVLEYNKRLAALDNAAERALQGERLNRYVTAVVMESRGIYSSATTEQAKPFADGIMQFLDRMDTVLAAWRPMVDAEGLPDFDRVVARAGEFRAFRTETARLGREVSPALANEQGNNTDNRTNRRNYQAEIDAVVQRDQQQLADIKAGIEAFQSRMIILLASTTLLGLLLGTGAAAYIGTVQLSRPIRRLTGTMQTLAEGDLKAEVPFADRKDEVGEMAQAVLVFKQNGIKVNELNAQEAALQAKSADLQSSIAEVVSAAVQGNFGRRITKDYANDDLNRFAASVNELLTSVDAGVAEVRRVVASLADGDLTQSMTGYFQGAFEELQTNVNAAMSSLRAAMGEVRTTSDTINGNTTELRNAADDLSRRTEQQAASLEETSAALEEITATVRTSTSRAQEASQMVDEAKRSTEESNRVVGEAVVAMGRIEQASGEIGKIISLIDEIAFQTNLLALNAGVEAARAGEAGRGFAVVAQEVRELAQRSATAAKDIKGLISKSTEEVATGVRLVTDTGEALTTIQSHVVKINEHVRSIAVAAAEQSTGLHEINIAVNQMDQVTQRNAAMVEETTAATHRLSEESDNLARLISRFRLEGGSSHPREANDRMQATASPARALGQRLAGAFGARAS</sequence>
<evidence type="ECO:0000313" key="9">
    <source>
        <dbReference type="EMBL" id="RST84489.1"/>
    </source>
</evidence>
<keyword evidence="6" id="KW-0472">Membrane</keyword>
<comment type="similarity">
    <text evidence="3">Belongs to the methyl-accepting chemotaxis (MCP) protein family.</text>
</comment>
<evidence type="ECO:0000256" key="4">
    <source>
        <dbReference type="PROSITE-ProRule" id="PRU00284"/>
    </source>
</evidence>
<dbReference type="SMART" id="SM00304">
    <property type="entry name" value="HAMP"/>
    <property type="match status" value="2"/>
</dbReference>
<feature type="transmembrane region" description="Helical" evidence="6">
    <location>
        <begin position="182"/>
        <end position="205"/>
    </location>
</feature>
<name>A0A3R9ZY23_9HYPH</name>
<proteinExistence type="inferred from homology"/>
<feature type="domain" description="HAMP" evidence="8">
    <location>
        <begin position="316"/>
        <end position="368"/>
    </location>
</feature>
<evidence type="ECO:0000256" key="1">
    <source>
        <dbReference type="ARBA" id="ARBA00004370"/>
    </source>
</evidence>
<comment type="subcellular location">
    <subcellularLocation>
        <location evidence="1">Membrane</location>
    </subcellularLocation>
</comment>
<dbReference type="CDD" id="cd11386">
    <property type="entry name" value="MCP_signal"/>
    <property type="match status" value="1"/>
</dbReference>
<dbReference type="SMART" id="SM00283">
    <property type="entry name" value="MA"/>
    <property type="match status" value="1"/>
</dbReference>
<feature type="domain" description="HAMP" evidence="8">
    <location>
        <begin position="207"/>
        <end position="260"/>
    </location>
</feature>
<dbReference type="EMBL" id="RWKW01000090">
    <property type="protein sequence ID" value="RST84489.1"/>
    <property type="molecule type" value="Genomic_DNA"/>
</dbReference>
<evidence type="ECO:0000256" key="2">
    <source>
        <dbReference type="ARBA" id="ARBA00022500"/>
    </source>
</evidence>
<dbReference type="GO" id="GO:0006935">
    <property type="term" value="P:chemotaxis"/>
    <property type="evidence" value="ECO:0007669"/>
    <property type="project" value="UniProtKB-KW"/>
</dbReference>
<dbReference type="OrthoDB" id="3289104at2"/>